<evidence type="ECO:0000313" key="1">
    <source>
        <dbReference type="EMBL" id="PIU73182.1"/>
    </source>
</evidence>
<organism evidence="1 2">
    <name type="scientific">Candidatus Shapirobacteria bacterium CG06_land_8_20_14_3_00_40_12</name>
    <dbReference type="NCBI Taxonomy" id="1974881"/>
    <lineage>
        <taxon>Bacteria</taxon>
        <taxon>Candidatus Shapironibacteriota</taxon>
    </lineage>
</organism>
<name>A0A2M7ARE4_9BACT</name>
<evidence type="ECO:0008006" key="3">
    <source>
        <dbReference type="Google" id="ProtNLM"/>
    </source>
</evidence>
<protein>
    <recommendedName>
        <fullName evidence="3">Glycosidase</fullName>
    </recommendedName>
</protein>
<comment type="caution">
    <text evidence="1">The sequence shown here is derived from an EMBL/GenBank/DDBJ whole genome shotgun (WGS) entry which is preliminary data.</text>
</comment>
<dbReference type="AlphaFoldDB" id="A0A2M7ARE4"/>
<dbReference type="SUPFAM" id="SSF75005">
    <property type="entry name" value="Arabinanase/levansucrase/invertase"/>
    <property type="match status" value="1"/>
</dbReference>
<dbReference type="Proteomes" id="UP000231407">
    <property type="component" value="Unassembled WGS sequence"/>
</dbReference>
<evidence type="ECO:0000313" key="2">
    <source>
        <dbReference type="Proteomes" id="UP000231407"/>
    </source>
</evidence>
<reference evidence="2" key="1">
    <citation type="submission" date="2017-09" db="EMBL/GenBank/DDBJ databases">
        <title>Depth-based differentiation of microbial function through sediment-hosted aquifers and enrichment of novel symbionts in the deep terrestrial subsurface.</title>
        <authorList>
            <person name="Probst A.J."/>
            <person name="Ladd B."/>
            <person name="Jarett J.K."/>
            <person name="Geller-Mcgrath D.E."/>
            <person name="Sieber C.M.K."/>
            <person name="Emerson J.B."/>
            <person name="Anantharaman K."/>
            <person name="Thomas B.C."/>
            <person name="Malmstrom R."/>
            <person name="Stieglmeier M."/>
            <person name="Klingl A."/>
            <person name="Woyke T."/>
            <person name="Ryan C.M."/>
            <person name="Banfield J.F."/>
        </authorList>
    </citation>
    <scope>NUCLEOTIDE SEQUENCE [LARGE SCALE GENOMIC DNA]</scope>
</reference>
<sequence>MLAFCQSQNGVDFERSGTIALKPQQFEGSEDKLAVEDPTIVELDGVKYVFHTAVKLKEGGGGVIAATRVISGKELTGLNSNRQMVLDPKEIGKTMGRNIDMVKEPEFIRLKDDSWRVFYEFADGQTSRIGMAWSPNLIGPYQEHRLLIDVRSEGWDCQHVSPGPILMTSRGDILMLYNGRGPKSVDDQTPQWAIGTVIIDAVQGGIFEGSRCNKPIIVPPEEIGPGNQLIAFANSVVPEEQRLYYTVADTRSRVARLALDNI</sequence>
<dbReference type="Gene3D" id="2.115.10.20">
    <property type="entry name" value="Glycosyl hydrolase domain, family 43"/>
    <property type="match status" value="1"/>
</dbReference>
<dbReference type="InterPro" id="IPR023296">
    <property type="entry name" value="Glyco_hydro_beta-prop_sf"/>
</dbReference>
<dbReference type="EMBL" id="PEWA01000051">
    <property type="protein sequence ID" value="PIU73182.1"/>
    <property type="molecule type" value="Genomic_DNA"/>
</dbReference>
<gene>
    <name evidence="1" type="ORF">COS78_03650</name>
</gene>
<proteinExistence type="predicted"/>
<accession>A0A2M7ARE4</accession>